<evidence type="ECO:0000256" key="1">
    <source>
        <dbReference type="SAM" id="Phobius"/>
    </source>
</evidence>
<evidence type="ECO:0000313" key="2">
    <source>
        <dbReference type="EMBL" id="MCT7942036.1"/>
    </source>
</evidence>
<organism evidence="2 3">
    <name type="scientific">Shewanella holmiensis</name>
    <dbReference type="NCBI Taxonomy" id="2952222"/>
    <lineage>
        <taxon>Bacteria</taxon>
        <taxon>Pseudomonadati</taxon>
        <taxon>Pseudomonadota</taxon>
        <taxon>Gammaproteobacteria</taxon>
        <taxon>Alteromonadales</taxon>
        <taxon>Shewanellaceae</taxon>
        <taxon>Shewanella</taxon>
    </lineage>
</organism>
<dbReference type="Proteomes" id="UP001155546">
    <property type="component" value="Unassembled WGS sequence"/>
</dbReference>
<protein>
    <submittedName>
        <fullName evidence="2">Uncharacterized protein</fullName>
    </submittedName>
</protein>
<dbReference type="EMBL" id="JAMTCD010000010">
    <property type="protein sequence ID" value="MCT7942036.1"/>
    <property type="molecule type" value="Genomic_DNA"/>
</dbReference>
<comment type="caution">
    <text evidence="2">The sequence shown here is derived from an EMBL/GenBank/DDBJ whole genome shotgun (WGS) entry which is preliminary data.</text>
</comment>
<feature type="transmembrane region" description="Helical" evidence="1">
    <location>
        <begin position="49"/>
        <end position="68"/>
    </location>
</feature>
<dbReference type="RefSeq" id="WP_261298419.1">
    <property type="nucleotide sequence ID" value="NZ_JAMTCD010000010.1"/>
</dbReference>
<accession>A0A9X2WMA1</accession>
<name>A0A9X2WMA1_9GAMM</name>
<keyword evidence="1" id="KW-0812">Transmembrane</keyword>
<proteinExistence type="predicted"/>
<feature type="transmembrane region" description="Helical" evidence="1">
    <location>
        <begin position="22"/>
        <end position="43"/>
    </location>
</feature>
<keyword evidence="1" id="KW-0472">Membrane</keyword>
<reference evidence="2" key="1">
    <citation type="journal article" date="2023" name="Int. J. Syst. Evol. Microbiol.">
        <title>&lt;i&gt;Shewanella septentrionalis&lt;/i&gt; sp. nov. and &lt;i&gt;Shewanella holmiensis&lt;/i&gt; sp. nov., isolated from Baltic Sea water and sediments.</title>
        <authorList>
            <person name="Martin-Rodriguez A.J."/>
            <person name="Thorell K."/>
            <person name="Joffre E."/>
            <person name="Jensie-Markopoulos S."/>
            <person name="Moore E.R.B."/>
            <person name="Sjoling A."/>
        </authorList>
    </citation>
    <scope>NUCLEOTIDE SEQUENCE</scope>
    <source>
        <strain evidence="2">SP1S2-7</strain>
    </source>
</reference>
<dbReference type="AlphaFoldDB" id="A0A9X2WMA1"/>
<keyword evidence="3" id="KW-1185">Reference proteome</keyword>
<gene>
    <name evidence="2" type="ORF">NE535_09565</name>
</gene>
<feature type="transmembrane region" description="Helical" evidence="1">
    <location>
        <begin position="88"/>
        <end position="105"/>
    </location>
</feature>
<evidence type="ECO:0000313" key="3">
    <source>
        <dbReference type="Proteomes" id="UP001155546"/>
    </source>
</evidence>
<sequence>MTSPESINTDWKQRNNLNTKRLAKWTAAWVISLALATFGDKFIWQQDELITAIAIGVNFIIGIVMIMVNKQHLIDLDELQQKIQLNAMGLSLGIGLIVGISYSTLDTTGLISSDAEISHLIIVMGLTYMIGIILGNRKYQ</sequence>
<feature type="transmembrane region" description="Helical" evidence="1">
    <location>
        <begin position="117"/>
        <end position="135"/>
    </location>
</feature>
<keyword evidence="1" id="KW-1133">Transmembrane helix</keyword>